<proteinExistence type="predicted"/>
<dbReference type="Proteomes" id="UP001066276">
    <property type="component" value="Chromosome 1_1"/>
</dbReference>
<dbReference type="SUPFAM" id="SSF50876">
    <property type="entry name" value="Avidin/streptavidin"/>
    <property type="match status" value="1"/>
</dbReference>
<sequence>MGPGTVSAVTLLLLGLFTVSASAACRVSGLWETKKNSNEGTKITIRLKDDGLFSGTYREEGSSTLSNLTGYQQDGDQPTFSFAVKSKTSASTIAHIGCCYLPPNGEDILITTRIVKKSSTHPSDCLKITTTQVNFTRIFVS</sequence>
<dbReference type="Gene3D" id="2.40.128.30">
    <property type="entry name" value="Avidin-like"/>
    <property type="match status" value="1"/>
</dbReference>
<comment type="caution">
    <text evidence="6">The sequence shown here is derived from an EMBL/GenBank/DDBJ whole genome shotgun (WGS) entry which is preliminary data.</text>
</comment>
<keyword evidence="7" id="KW-1185">Reference proteome</keyword>
<protein>
    <submittedName>
        <fullName evidence="6">Uncharacterized protein</fullName>
    </submittedName>
</protein>
<feature type="signal peptide" evidence="5">
    <location>
        <begin position="1"/>
        <end position="23"/>
    </location>
</feature>
<gene>
    <name evidence="6" type="ORF">NDU88_000203</name>
</gene>
<reference evidence="6" key="1">
    <citation type="journal article" date="2022" name="bioRxiv">
        <title>Sequencing and chromosome-scale assembly of the giantPleurodeles waltlgenome.</title>
        <authorList>
            <person name="Brown T."/>
            <person name="Elewa A."/>
            <person name="Iarovenko S."/>
            <person name="Subramanian E."/>
            <person name="Araus A.J."/>
            <person name="Petzold A."/>
            <person name="Susuki M."/>
            <person name="Suzuki K.-i.T."/>
            <person name="Hayashi T."/>
            <person name="Toyoda A."/>
            <person name="Oliveira C."/>
            <person name="Osipova E."/>
            <person name="Leigh N.D."/>
            <person name="Simon A."/>
            <person name="Yun M.H."/>
        </authorList>
    </citation>
    <scope>NUCLEOTIDE SEQUENCE</scope>
    <source>
        <strain evidence="6">20211129_DDA</strain>
        <tissue evidence="6">Liver</tissue>
    </source>
</reference>
<evidence type="ECO:0000256" key="3">
    <source>
        <dbReference type="ARBA" id="ARBA00022729"/>
    </source>
</evidence>
<accession>A0AAV7WGT9</accession>
<evidence type="ECO:0000313" key="7">
    <source>
        <dbReference type="Proteomes" id="UP001066276"/>
    </source>
</evidence>
<dbReference type="GO" id="GO:0005576">
    <property type="term" value="C:extracellular region"/>
    <property type="evidence" value="ECO:0007669"/>
    <property type="project" value="UniProtKB-SubCell"/>
</dbReference>
<dbReference type="InterPro" id="IPR051764">
    <property type="entry name" value="Avidin/Streptavidin-rel"/>
</dbReference>
<evidence type="ECO:0000256" key="2">
    <source>
        <dbReference type="ARBA" id="ARBA00022525"/>
    </source>
</evidence>
<evidence type="ECO:0000256" key="4">
    <source>
        <dbReference type="PIRSR" id="PIRSR605468-51"/>
    </source>
</evidence>
<feature type="disulfide bond" evidence="4">
    <location>
        <begin position="25"/>
        <end position="99"/>
    </location>
</feature>
<dbReference type="InterPro" id="IPR005468">
    <property type="entry name" value="Avidin/str"/>
</dbReference>
<dbReference type="AlphaFoldDB" id="A0AAV7WGT9"/>
<organism evidence="6 7">
    <name type="scientific">Pleurodeles waltl</name>
    <name type="common">Iberian ribbed newt</name>
    <dbReference type="NCBI Taxonomy" id="8319"/>
    <lineage>
        <taxon>Eukaryota</taxon>
        <taxon>Metazoa</taxon>
        <taxon>Chordata</taxon>
        <taxon>Craniata</taxon>
        <taxon>Vertebrata</taxon>
        <taxon>Euteleostomi</taxon>
        <taxon>Amphibia</taxon>
        <taxon>Batrachia</taxon>
        <taxon>Caudata</taxon>
        <taxon>Salamandroidea</taxon>
        <taxon>Salamandridae</taxon>
        <taxon>Pleurodelinae</taxon>
        <taxon>Pleurodeles</taxon>
    </lineage>
</organism>
<dbReference type="InterPro" id="IPR036896">
    <property type="entry name" value="Avidin-like_sf"/>
</dbReference>
<feature type="chain" id="PRO_5043776125" evidence="5">
    <location>
        <begin position="24"/>
        <end position="141"/>
    </location>
</feature>
<name>A0AAV7WGT9_PLEWA</name>
<dbReference type="Pfam" id="PF01382">
    <property type="entry name" value="Avidin"/>
    <property type="match status" value="1"/>
</dbReference>
<evidence type="ECO:0000256" key="1">
    <source>
        <dbReference type="ARBA" id="ARBA00004613"/>
    </source>
</evidence>
<dbReference type="PANTHER" id="PTHR34399:SF3">
    <property type="entry name" value="AVID PROTEIN-RELATED"/>
    <property type="match status" value="1"/>
</dbReference>
<keyword evidence="3 5" id="KW-0732">Signal</keyword>
<dbReference type="GO" id="GO:0009374">
    <property type="term" value="F:biotin binding"/>
    <property type="evidence" value="ECO:0007669"/>
    <property type="project" value="InterPro"/>
</dbReference>
<comment type="subcellular location">
    <subcellularLocation>
        <location evidence="1">Secreted</location>
    </subcellularLocation>
</comment>
<keyword evidence="4" id="KW-1015">Disulfide bond</keyword>
<keyword evidence="2" id="KW-0964">Secreted</keyword>
<evidence type="ECO:0000256" key="5">
    <source>
        <dbReference type="SAM" id="SignalP"/>
    </source>
</evidence>
<dbReference type="PANTHER" id="PTHR34399">
    <property type="entry name" value="AVIDIN-RELATED"/>
    <property type="match status" value="1"/>
</dbReference>
<dbReference type="EMBL" id="JANPWB010000001">
    <property type="protein sequence ID" value="KAJ1212548.1"/>
    <property type="molecule type" value="Genomic_DNA"/>
</dbReference>
<evidence type="ECO:0000313" key="6">
    <source>
        <dbReference type="EMBL" id="KAJ1212548.1"/>
    </source>
</evidence>